<evidence type="ECO:0000256" key="1">
    <source>
        <dbReference type="ARBA" id="ARBA00012513"/>
    </source>
</evidence>
<dbReference type="EMBL" id="JACHEM010000013">
    <property type="protein sequence ID" value="MBB6438292.1"/>
    <property type="molecule type" value="Genomic_DNA"/>
</dbReference>
<keyword evidence="2" id="KW-0723">Serine/threonine-protein kinase</keyword>
<evidence type="ECO:0000256" key="4">
    <source>
        <dbReference type="ARBA" id="ARBA00022741"/>
    </source>
</evidence>
<dbReference type="InterPro" id="IPR031636">
    <property type="entry name" value="PknG_TPR"/>
</dbReference>
<feature type="compositionally biased region" description="Basic residues" evidence="9">
    <location>
        <begin position="415"/>
        <end position="426"/>
    </location>
</feature>
<name>A0A7X0HKY3_9ACTN</name>
<dbReference type="RefSeq" id="WP_185034314.1">
    <property type="nucleotide sequence ID" value="NZ_BNBN01000011.1"/>
</dbReference>
<comment type="caution">
    <text evidence="11">The sequence shown here is derived from an EMBL/GenBank/DDBJ whole genome shotgun (WGS) entry which is preliminary data.</text>
</comment>
<accession>A0A7X0HKY3</accession>
<feature type="domain" description="Protein kinase" evidence="10">
    <location>
        <begin position="127"/>
        <end position="395"/>
    </location>
</feature>
<dbReference type="GO" id="GO:0005524">
    <property type="term" value="F:ATP binding"/>
    <property type="evidence" value="ECO:0007669"/>
    <property type="project" value="UniProtKB-KW"/>
</dbReference>
<gene>
    <name evidence="11" type="ORF">HNQ79_004799</name>
</gene>
<evidence type="ECO:0000256" key="9">
    <source>
        <dbReference type="SAM" id="MobiDB-lite"/>
    </source>
</evidence>
<dbReference type="PROSITE" id="PS50011">
    <property type="entry name" value="PROTEIN_KINASE_DOM"/>
    <property type="match status" value="1"/>
</dbReference>
<feature type="region of interest" description="Disordered" evidence="9">
    <location>
        <begin position="381"/>
        <end position="447"/>
    </location>
</feature>
<dbReference type="Gene3D" id="3.30.200.20">
    <property type="entry name" value="Phosphorylase Kinase, domain 1"/>
    <property type="match status" value="1"/>
</dbReference>
<sequence>MTRCAHRLRTGARCPGDVLATGYCDHCGLAADERRFGPLTAKDRPAGFLELPRQRPSSAGERLRRPGDPLRAVMRCSSLECRTVIGPPLTEGPVPLDGYCPVCGKRYSYRPDLDSSEDEADWLAGQYEVLGPIAQGGQGWVYLAVDHHLDEHVAVKGLLNRYLEGGPAQADEERRRLTAIRHHRIVRIRDFVRKLDADGHTVSGAYIVMDDVGDRTLEAMIDATRRGDFVLDIEHVLTYGWQILEALQALHASGLAYMDMKPSNVVHHQDGIKVIDLGALRELGRPHSRPDDILTTSRYASPEINRTRVPTVAHDLHTVGATLRELAEWAVDDEPHGRGIGAASFRAALDRATARDPGRRFRTARDMADQLRGVLREIRALRPGEQDPPEPSPCFTPATRLPGASLGAVPEPAHWLRRPLRGRGRAPRSPALDPAAPTPAEVAAGLPAPRPYEDDPQAGRFQVSSGYDPAQYLAQAPGRRPSVEICLHNVRVSVALGTPRALADARAQLDAARRIRAPRDAHGWRLEWHRALVALAGADEDAEGGEADEGPRTARLREARGRFTVVFRALPGEYAAKLALAHCAELLDEEGLPGYGADALYRAVHARNPSHGGAALGLARGALAAGDRAGALDVLAAVPDSSRDRAVARIAALRIRAAPLGPDGAPAAESDVNEALFDLAQAEQDPAMRLSGDEVLRLRTELLERRLDAVQGTAGERAVREGLEENYRRLAHQRQDRAEYEHLIDLSHEVRPRTRF</sequence>
<dbReference type="Gene3D" id="1.25.40.10">
    <property type="entry name" value="Tetratricopeptide repeat domain"/>
    <property type="match status" value="1"/>
</dbReference>
<evidence type="ECO:0000313" key="11">
    <source>
        <dbReference type="EMBL" id="MBB6438292.1"/>
    </source>
</evidence>
<evidence type="ECO:0000313" key="12">
    <source>
        <dbReference type="Proteomes" id="UP000540423"/>
    </source>
</evidence>
<evidence type="ECO:0000259" key="10">
    <source>
        <dbReference type="PROSITE" id="PS50011"/>
    </source>
</evidence>
<dbReference type="Proteomes" id="UP000540423">
    <property type="component" value="Unassembled WGS sequence"/>
</dbReference>
<dbReference type="Pfam" id="PF00069">
    <property type="entry name" value="Pkinase"/>
    <property type="match status" value="1"/>
</dbReference>
<dbReference type="SMART" id="SM00220">
    <property type="entry name" value="S_TKc"/>
    <property type="match status" value="1"/>
</dbReference>
<evidence type="ECO:0000256" key="7">
    <source>
        <dbReference type="ARBA" id="ARBA00047899"/>
    </source>
</evidence>
<evidence type="ECO:0000256" key="3">
    <source>
        <dbReference type="ARBA" id="ARBA00022679"/>
    </source>
</evidence>
<keyword evidence="5 11" id="KW-0418">Kinase</keyword>
<organism evidence="11 12">
    <name type="scientific">Streptomyces candidus</name>
    <dbReference type="NCBI Taxonomy" id="67283"/>
    <lineage>
        <taxon>Bacteria</taxon>
        <taxon>Bacillati</taxon>
        <taxon>Actinomycetota</taxon>
        <taxon>Actinomycetes</taxon>
        <taxon>Kitasatosporales</taxon>
        <taxon>Streptomycetaceae</taxon>
        <taxon>Streptomyces</taxon>
    </lineage>
</organism>
<comment type="catalytic activity">
    <reaction evidence="8">
        <text>L-seryl-[protein] + ATP = O-phospho-L-seryl-[protein] + ADP + H(+)</text>
        <dbReference type="Rhea" id="RHEA:17989"/>
        <dbReference type="Rhea" id="RHEA-COMP:9863"/>
        <dbReference type="Rhea" id="RHEA-COMP:11604"/>
        <dbReference type="ChEBI" id="CHEBI:15378"/>
        <dbReference type="ChEBI" id="CHEBI:29999"/>
        <dbReference type="ChEBI" id="CHEBI:30616"/>
        <dbReference type="ChEBI" id="CHEBI:83421"/>
        <dbReference type="ChEBI" id="CHEBI:456216"/>
        <dbReference type="EC" id="2.7.11.1"/>
    </reaction>
</comment>
<keyword evidence="6" id="KW-0067">ATP-binding</keyword>
<dbReference type="InterPro" id="IPR000719">
    <property type="entry name" value="Prot_kinase_dom"/>
</dbReference>
<dbReference type="SUPFAM" id="SSF56112">
    <property type="entry name" value="Protein kinase-like (PK-like)"/>
    <property type="match status" value="1"/>
</dbReference>
<dbReference type="Pfam" id="PF16918">
    <property type="entry name" value="PknG_TPR"/>
    <property type="match status" value="1"/>
</dbReference>
<keyword evidence="3 11" id="KW-0808">Transferase</keyword>
<dbReference type="AlphaFoldDB" id="A0A7X0HKY3"/>
<reference evidence="11 12" key="1">
    <citation type="submission" date="2020-08" db="EMBL/GenBank/DDBJ databases">
        <title>Genomic Encyclopedia of Type Strains, Phase IV (KMG-IV): sequencing the most valuable type-strain genomes for metagenomic binning, comparative biology and taxonomic classification.</title>
        <authorList>
            <person name="Goeker M."/>
        </authorList>
    </citation>
    <scope>NUCLEOTIDE SEQUENCE [LARGE SCALE GENOMIC DNA]</scope>
    <source>
        <strain evidence="11 12">DSM 40141</strain>
    </source>
</reference>
<proteinExistence type="predicted"/>
<dbReference type="InterPro" id="IPR011990">
    <property type="entry name" value="TPR-like_helical_dom_sf"/>
</dbReference>
<comment type="catalytic activity">
    <reaction evidence="7">
        <text>L-threonyl-[protein] + ATP = O-phospho-L-threonyl-[protein] + ADP + H(+)</text>
        <dbReference type="Rhea" id="RHEA:46608"/>
        <dbReference type="Rhea" id="RHEA-COMP:11060"/>
        <dbReference type="Rhea" id="RHEA-COMP:11605"/>
        <dbReference type="ChEBI" id="CHEBI:15378"/>
        <dbReference type="ChEBI" id="CHEBI:30013"/>
        <dbReference type="ChEBI" id="CHEBI:30616"/>
        <dbReference type="ChEBI" id="CHEBI:61977"/>
        <dbReference type="ChEBI" id="CHEBI:456216"/>
        <dbReference type="EC" id="2.7.11.1"/>
    </reaction>
</comment>
<dbReference type="EC" id="2.7.11.1" evidence="1"/>
<dbReference type="GO" id="GO:0004674">
    <property type="term" value="F:protein serine/threonine kinase activity"/>
    <property type="evidence" value="ECO:0007669"/>
    <property type="project" value="UniProtKB-KW"/>
</dbReference>
<keyword evidence="4" id="KW-0547">Nucleotide-binding</keyword>
<evidence type="ECO:0000256" key="8">
    <source>
        <dbReference type="ARBA" id="ARBA00048679"/>
    </source>
</evidence>
<keyword evidence="12" id="KW-1185">Reference proteome</keyword>
<evidence type="ECO:0000256" key="6">
    <source>
        <dbReference type="ARBA" id="ARBA00022840"/>
    </source>
</evidence>
<dbReference type="InterPro" id="IPR011009">
    <property type="entry name" value="Kinase-like_dom_sf"/>
</dbReference>
<dbReference type="PANTHER" id="PTHR24363">
    <property type="entry name" value="SERINE/THREONINE PROTEIN KINASE"/>
    <property type="match status" value="1"/>
</dbReference>
<dbReference type="Gene3D" id="1.10.510.10">
    <property type="entry name" value="Transferase(Phosphotransferase) domain 1"/>
    <property type="match status" value="1"/>
</dbReference>
<dbReference type="PANTHER" id="PTHR24363:SF0">
    <property type="entry name" value="SERINE_THREONINE KINASE LIKE DOMAIN CONTAINING 1"/>
    <property type="match status" value="1"/>
</dbReference>
<protein>
    <recommendedName>
        <fullName evidence="1">non-specific serine/threonine protein kinase</fullName>
        <ecNumber evidence="1">2.7.11.1</ecNumber>
    </recommendedName>
</protein>
<evidence type="ECO:0000256" key="5">
    <source>
        <dbReference type="ARBA" id="ARBA00022777"/>
    </source>
</evidence>
<evidence type="ECO:0000256" key="2">
    <source>
        <dbReference type="ARBA" id="ARBA00022527"/>
    </source>
</evidence>